<protein>
    <recommendedName>
        <fullName evidence="1">ThuA-like domain-containing protein</fullName>
    </recommendedName>
</protein>
<dbReference type="PANTHER" id="PTHR40469">
    <property type="entry name" value="SECRETED GLYCOSYL HYDROLASE"/>
    <property type="match status" value="1"/>
</dbReference>
<dbReference type="EMBL" id="CP012898">
    <property type="protein sequence ID" value="ALJ05393.1"/>
    <property type="molecule type" value="Genomic_DNA"/>
</dbReference>
<dbReference type="AlphaFoldDB" id="A0A0P0D381"/>
<evidence type="ECO:0000259" key="1">
    <source>
        <dbReference type="Pfam" id="PF06283"/>
    </source>
</evidence>
<keyword evidence="3" id="KW-1185">Reference proteome</keyword>
<dbReference type="PANTHER" id="PTHR40469:SF2">
    <property type="entry name" value="GALACTOSE-BINDING DOMAIN-LIKE SUPERFAMILY PROTEIN"/>
    <property type="match status" value="1"/>
</dbReference>
<evidence type="ECO:0000313" key="2">
    <source>
        <dbReference type="EMBL" id="ALJ05393.1"/>
    </source>
</evidence>
<organism evidence="2 3">
    <name type="scientific">Pseudalgibacter alginicilyticus</name>
    <dbReference type="NCBI Taxonomy" id="1736674"/>
    <lineage>
        <taxon>Bacteria</taxon>
        <taxon>Pseudomonadati</taxon>
        <taxon>Bacteroidota</taxon>
        <taxon>Flavobacteriia</taxon>
        <taxon>Flavobacteriales</taxon>
        <taxon>Flavobacteriaceae</taxon>
        <taxon>Pseudalgibacter</taxon>
    </lineage>
</organism>
<dbReference type="OrthoDB" id="259356at2"/>
<dbReference type="Pfam" id="PF06283">
    <property type="entry name" value="ThuA"/>
    <property type="match status" value="1"/>
</dbReference>
<feature type="domain" description="ThuA-like" evidence="1">
    <location>
        <begin position="11"/>
        <end position="230"/>
    </location>
</feature>
<dbReference type="InterPro" id="IPR029062">
    <property type="entry name" value="Class_I_gatase-like"/>
</dbReference>
<gene>
    <name evidence="2" type="ORF">APS56_09800</name>
</gene>
<dbReference type="InterPro" id="IPR029010">
    <property type="entry name" value="ThuA-like"/>
</dbReference>
<sequence>MLSAQVEYQIKVLNFQADNGFQHKSKKVGLEMIEHLGEINDWEVITSVDTTDITMKNLNRFDVIVFNNNCGNAGPIFSKAQQEVLQNYINNGGGFVGIHCAGAIWEEGGGFQNWYEKLVGTRLVAHPKVQRAKLIIENKNHIATSHLPNEWVITDEWHTFSSNPRNDVNVLMSLDESSYVGESKMGGDHPFTWCQYYDGGRSFFTSLGHTVEIYSDKNYQKLIEGGIIWASGLSEENLKLPVLEGLIVDLNADYGITLESGDRISSWKNNVENSIIKSFNKQDQGRKELGSGMPRLELNIAALNGHNAVVFHRQELINENEDAFDHLITGSGYTWFSIMSVYEQVSGKPGVNSFFGNLRNTNVDKQGHYEGFWAGLSDDNQVWMGSRNAIEGGLWNDNNPHVLNHQPLETNTYYLVIGRMGDGVNKVQIELFINSITAVAKKMFPINQNANSSKMVIGQERDATNHPGFESFDGEIARFLIYERPLSNNELKKTIEYLMKTYNIKK</sequence>
<dbReference type="Gene3D" id="2.60.120.200">
    <property type="match status" value="1"/>
</dbReference>
<dbReference type="InterPro" id="IPR013320">
    <property type="entry name" value="ConA-like_dom_sf"/>
</dbReference>
<dbReference type="KEGG" id="ahz:APS56_09800"/>
<dbReference type="SUPFAM" id="SSF49899">
    <property type="entry name" value="Concanavalin A-like lectins/glucanases"/>
    <property type="match status" value="1"/>
</dbReference>
<name>A0A0P0D381_9FLAO</name>
<dbReference type="SUPFAM" id="SSF52317">
    <property type="entry name" value="Class I glutamine amidotransferase-like"/>
    <property type="match status" value="1"/>
</dbReference>
<dbReference type="STRING" id="1736674.APS56_09800"/>
<dbReference type="GO" id="GO:0005975">
    <property type="term" value="P:carbohydrate metabolic process"/>
    <property type="evidence" value="ECO:0007669"/>
    <property type="project" value="UniProtKB-ARBA"/>
</dbReference>
<reference evidence="2 3" key="1">
    <citation type="submission" date="2015-10" db="EMBL/GenBank/DDBJ databases">
        <authorList>
            <person name="Gilbert D.G."/>
        </authorList>
    </citation>
    <scope>NUCLEOTIDE SEQUENCE [LARGE SCALE GENOMIC DNA]</scope>
    <source>
        <strain evidence="3">HZ-22</strain>
    </source>
</reference>
<dbReference type="Proteomes" id="UP000057981">
    <property type="component" value="Chromosome"/>
</dbReference>
<dbReference type="GO" id="GO:0004553">
    <property type="term" value="F:hydrolase activity, hydrolyzing O-glycosyl compounds"/>
    <property type="evidence" value="ECO:0007669"/>
    <property type="project" value="UniProtKB-ARBA"/>
</dbReference>
<proteinExistence type="predicted"/>
<dbReference type="Gene3D" id="3.40.50.880">
    <property type="match status" value="1"/>
</dbReference>
<accession>A0A0P0D381</accession>
<evidence type="ECO:0000313" key="3">
    <source>
        <dbReference type="Proteomes" id="UP000057981"/>
    </source>
</evidence>